<name>A0A1J5NXS4_9ZZZZ</name>
<feature type="region of interest" description="Disordered" evidence="1">
    <location>
        <begin position="63"/>
        <end position="89"/>
    </location>
</feature>
<gene>
    <name evidence="2" type="ORF">GALL_554650</name>
</gene>
<evidence type="ECO:0000313" key="2">
    <source>
        <dbReference type="EMBL" id="OIQ63000.1"/>
    </source>
</evidence>
<organism evidence="2">
    <name type="scientific">mine drainage metagenome</name>
    <dbReference type="NCBI Taxonomy" id="410659"/>
    <lineage>
        <taxon>unclassified sequences</taxon>
        <taxon>metagenomes</taxon>
        <taxon>ecological metagenomes</taxon>
    </lineage>
</organism>
<accession>A0A1J5NXS4</accession>
<feature type="compositionally biased region" description="Low complexity" evidence="1">
    <location>
        <begin position="68"/>
        <end position="77"/>
    </location>
</feature>
<dbReference type="EMBL" id="MLJW01009403">
    <property type="protein sequence ID" value="OIQ63000.1"/>
    <property type="molecule type" value="Genomic_DNA"/>
</dbReference>
<dbReference type="AlphaFoldDB" id="A0A1J5NXS4"/>
<sequence>MRTSTRIGDVPPTRSNSRSCSTRSSLAWKAAEMSPISSRNSVPPWAISKRPLRMPTAPVKAPFSWPNSSVSSSDSVSAAQLTRTKGASLRGDRLCTARAMTSLPVPLSPRSSTVVLVGATWCTSEKTSCMRGELPMAVSS</sequence>
<feature type="region of interest" description="Disordered" evidence="1">
    <location>
        <begin position="1"/>
        <end position="23"/>
    </location>
</feature>
<comment type="caution">
    <text evidence="2">The sequence shown here is derived from an EMBL/GenBank/DDBJ whole genome shotgun (WGS) entry which is preliminary data.</text>
</comment>
<feature type="compositionally biased region" description="Low complexity" evidence="1">
    <location>
        <begin position="13"/>
        <end position="23"/>
    </location>
</feature>
<reference evidence="2" key="1">
    <citation type="submission" date="2016-10" db="EMBL/GenBank/DDBJ databases">
        <title>Sequence of Gallionella enrichment culture.</title>
        <authorList>
            <person name="Poehlein A."/>
            <person name="Muehling M."/>
            <person name="Daniel R."/>
        </authorList>
    </citation>
    <scope>NUCLEOTIDE SEQUENCE</scope>
</reference>
<evidence type="ECO:0000256" key="1">
    <source>
        <dbReference type="SAM" id="MobiDB-lite"/>
    </source>
</evidence>
<protein>
    <submittedName>
        <fullName evidence="2">Uncharacterized protein</fullName>
    </submittedName>
</protein>
<proteinExistence type="predicted"/>